<keyword evidence="5 8" id="KW-1133">Transmembrane helix</keyword>
<dbReference type="EMBL" id="JBEFKJ010000047">
    <property type="protein sequence ID" value="KAL2036941.1"/>
    <property type="molecule type" value="Genomic_DNA"/>
</dbReference>
<keyword evidence="3" id="KW-0808">Transferase</keyword>
<evidence type="ECO:0000259" key="9">
    <source>
        <dbReference type="Pfam" id="PF13813"/>
    </source>
</evidence>
<feature type="transmembrane region" description="Helical" evidence="8">
    <location>
        <begin position="453"/>
        <end position="475"/>
    </location>
</feature>
<dbReference type="InterPro" id="IPR032805">
    <property type="entry name" value="Wax_synthase_dom"/>
</dbReference>
<feature type="transmembrane region" description="Helical" evidence="8">
    <location>
        <begin position="388"/>
        <end position="411"/>
    </location>
</feature>
<keyword evidence="11" id="KW-1185">Reference proteome</keyword>
<organism evidence="10 11">
    <name type="scientific">Stereocaulon virgatum</name>
    <dbReference type="NCBI Taxonomy" id="373712"/>
    <lineage>
        <taxon>Eukaryota</taxon>
        <taxon>Fungi</taxon>
        <taxon>Dikarya</taxon>
        <taxon>Ascomycota</taxon>
        <taxon>Pezizomycotina</taxon>
        <taxon>Lecanoromycetes</taxon>
        <taxon>OSLEUM clade</taxon>
        <taxon>Lecanoromycetidae</taxon>
        <taxon>Lecanorales</taxon>
        <taxon>Lecanorineae</taxon>
        <taxon>Stereocaulaceae</taxon>
        <taxon>Stereocaulon</taxon>
    </lineage>
</organism>
<evidence type="ECO:0000256" key="1">
    <source>
        <dbReference type="ARBA" id="ARBA00004141"/>
    </source>
</evidence>
<dbReference type="Proteomes" id="UP001590950">
    <property type="component" value="Unassembled WGS sequence"/>
</dbReference>
<reference evidence="10 11" key="1">
    <citation type="submission" date="2024-09" db="EMBL/GenBank/DDBJ databases">
        <title>Rethinking Asexuality: The Enigmatic Case of Functional Sexual Genes in Lepraria (Stereocaulaceae).</title>
        <authorList>
            <person name="Doellman M."/>
            <person name="Sun Y."/>
            <person name="Barcenas-Pena A."/>
            <person name="Lumbsch H.T."/>
            <person name="Grewe F."/>
        </authorList>
    </citation>
    <scope>NUCLEOTIDE SEQUENCE [LARGE SCALE GENOMIC DNA]</scope>
    <source>
        <strain evidence="10 11">Mercado 3170</strain>
    </source>
</reference>
<dbReference type="InterPro" id="IPR044851">
    <property type="entry name" value="Wax_synthase"/>
</dbReference>
<proteinExistence type="inferred from homology"/>
<dbReference type="PANTHER" id="PTHR31595">
    <property type="entry name" value="LONG-CHAIN-ALCOHOL O-FATTY-ACYLTRANSFERASE 3-RELATED"/>
    <property type="match status" value="1"/>
</dbReference>
<sequence>MLLPDLLDVTPTSPQQVLAQYQQRFDDALATGQNTPFVYPYNAFGPYLLILYLCLPPSKSSIVYYARYPLFAIIVYLSVTAIVQCRSSMVTVGYGIGLLNAWAILWSATLIIFNDARADFKRIEEHESEAEELSGRLPNGDDQDNATGVDLSDGHAVKSRHPDGAVNQPEQMSKESIATKSRHFTWQTLPASFLHRLDWVLDVVSNFRGVRWNHQISGMAPPPPQICSTIKDPKPPEHNEQSHLTRADLIRRDLPAFIACYLVQDTLKYITLQDPYFWSLSPKTPSPFPYPRAARTLLSLIFVYTSLLIIFLLAPLVFGVLLGPKRIGQHAWPWLYAPYFGPISQVWQKGLAGLWGGWWHQVFRYAFEQAGEFAGRCTGLSEKSQLGAMLRVVVAFACSAVLHGCAAYSTLGNTKPISASFAFFMLQPVGIIGQRALSAWLKKAGVREKIPKWLRGLGNVIVVVVWCSLTGPLVADDFAATGLWLYEPVPVSFIRGLRGEGWWRWGGRWMWWYSAERWWQNGLAF</sequence>
<comment type="subcellular location">
    <subcellularLocation>
        <location evidence="1">Membrane</location>
        <topology evidence="1">Multi-pass membrane protein</topology>
    </subcellularLocation>
</comment>
<feature type="transmembrane region" description="Helical" evidence="8">
    <location>
        <begin position="62"/>
        <end position="83"/>
    </location>
</feature>
<evidence type="ECO:0000313" key="10">
    <source>
        <dbReference type="EMBL" id="KAL2036941.1"/>
    </source>
</evidence>
<feature type="transmembrane region" description="Helical" evidence="8">
    <location>
        <begin position="89"/>
        <end position="113"/>
    </location>
</feature>
<keyword evidence="6 8" id="KW-0472">Membrane</keyword>
<evidence type="ECO:0000313" key="11">
    <source>
        <dbReference type="Proteomes" id="UP001590950"/>
    </source>
</evidence>
<comment type="caution">
    <text evidence="10">The sequence shown here is derived from an EMBL/GenBank/DDBJ whole genome shotgun (WGS) entry which is preliminary data.</text>
</comment>
<name>A0ABR3ZVL6_9LECA</name>
<evidence type="ECO:0000256" key="8">
    <source>
        <dbReference type="SAM" id="Phobius"/>
    </source>
</evidence>
<feature type="region of interest" description="Disordered" evidence="7">
    <location>
        <begin position="130"/>
        <end position="174"/>
    </location>
</feature>
<evidence type="ECO:0000256" key="4">
    <source>
        <dbReference type="ARBA" id="ARBA00022692"/>
    </source>
</evidence>
<feature type="compositionally biased region" description="Basic and acidic residues" evidence="7">
    <location>
        <begin position="152"/>
        <end position="163"/>
    </location>
</feature>
<gene>
    <name evidence="10" type="ORF">N7G274_010366</name>
</gene>
<evidence type="ECO:0000256" key="6">
    <source>
        <dbReference type="ARBA" id="ARBA00023136"/>
    </source>
</evidence>
<evidence type="ECO:0000256" key="3">
    <source>
        <dbReference type="ARBA" id="ARBA00022679"/>
    </source>
</evidence>
<comment type="similarity">
    <text evidence="2">Belongs to the wax synthase family.</text>
</comment>
<accession>A0ABR3ZVL6</accession>
<feature type="domain" description="Wax synthase" evidence="9">
    <location>
        <begin position="337"/>
        <end position="426"/>
    </location>
</feature>
<evidence type="ECO:0000256" key="5">
    <source>
        <dbReference type="ARBA" id="ARBA00022989"/>
    </source>
</evidence>
<dbReference type="PANTHER" id="PTHR31595:SF67">
    <property type="entry name" value="WAX SYNTHASE DOMAIN-CONTAINING PROTEIN"/>
    <property type="match status" value="1"/>
</dbReference>
<feature type="transmembrane region" description="Helical" evidence="8">
    <location>
        <begin position="417"/>
        <end position="441"/>
    </location>
</feature>
<feature type="transmembrane region" description="Helical" evidence="8">
    <location>
        <begin position="37"/>
        <end position="55"/>
    </location>
</feature>
<evidence type="ECO:0000256" key="7">
    <source>
        <dbReference type="SAM" id="MobiDB-lite"/>
    </source>
</evidence>
<feature type="transmembrane region" description="Helical" evidence="8">
    <location>
        <begin position="297"/>
        <end position="322"/>
    </location>
</feature>
<protein>
    <recommendedName>
        <fullName evidence="9">Wax synthase domain-containing protein</fullName>
    </recommendedName>
</protein>
<keyword evidence="4 8" id="KW-0812">Transmembrane</keyword>
<dbReference type="Pfam" id="PF13813">
    <property type="entry name" value="MBOAT_2"/>
    <property type="match status" value="1"/>
</dbReference>
<evidence type="ECO:0000256" key="2">
    <source>
        <dbReference type="ARBA" id="ARBA00007282"/>
    </source>
</evidence>